<dbReference type="GO" id="GO:0016020">
    <property type="term" value="C:membrane"/>
    <property type="evidence" value="ECO:0007669"/>
    <property type="project" value="TreeGrafter"/>
</dbReference>
<dbReference type="EMBL" id="CP041636">
    <property type="protein sequence ID" value="QDO96871.1"/>
    <property type="molecule type" value="Genomic_DNA"/>
</dbReference>
<dbReference type="InterPro" id="IPR000073">
    <property type="entry name" value="AB_hydrolase_1"/>
</dbReference>
<sequence length="319" mass="34255">MHRIMFILVCTLAALALTGAAAWFFLPTATWRDVVTAAERQRAGLVAKTVTAGGQPIAYLDGGAATDPAPILLLHGSSGEKDNWNRVARFLTPQHRVIAIDLPGFGDSPHWIGHGIGLADQVAALTAIIDALGLQQLHLGGNSMGARVAALYAAAHPRRVRSLWLPGPSGVLSAAPSDLQRHLQAGGDNPLFIRSIYAFDAYLHWLMAAPPRIPAPVKHAMAERALGKADFHRSVFDAFAHETVSLEHSLNGMTVPTRIVWGERDRIWHVSGATLLVDHLANASLLLLPGGHLPMIEAPDTVAADYLAFLSSLPQHQEF</sequence>
<proteinExistence type="predicted"/>
<gene>
    <name evidence="2" type="ORF">FNB15_06085</name>
</gene>
<dbReference type="RefSeq" id="WP_144067852.1">
    <property type="nucleotide sequence ID" value="NZ_CP041636.1"/>
</dbReference>
<evidence type="ECO:0000313" key="3">
    <source>
        <dbReference type="Proteomes" id="UP000317496"/>
    </source>
</evidence>
<keyword evidence="3" id="KW-1185">Reference proteome</keyword>
<protein>
    <submittedName>
        <fullName evidence="2">Alpha/beta fold hydrolase</fullName>
    </submittedName>
</protein>
<dbReference type="GO" id="GO:0046464">
    <property type="term" value="P:acylglycerol catabolic process"/>
    <property type="evidence" value="ECO:0007669"/>
    <property type="project" value="TreeGrafter"/>
</dbReference>
<feature type="domain" description="AB hydrolase-1" evidence="1">
    <location>
        <begin position="70"/>
        <end position="299"/>
    </location>
</feature>
<dbReference type="Proteomes" id="UP000317496">
    <property type="component" value="Chromosome"/>
</dbReference>
<dbReference type="InterPro" id="IPR000639">
    <property type="entry name" value="Epox_hydrolase-like"/>
</dbReference>
<dbReference type="KEGG" id="fer:FNB15_06085"/>
<dbReference type="Gene3D" id="3.40.50.1820">
    <property type="entry name" value="alpha/beta hydrolase"/>
    <property type="match status" value="1"/>
</dbReference>
<keyword evidence="2" id="KW-0378">Hydrolase</keyword>
<name>A0A516GZB5_9PROT</name>
<dbReference type="SUPFAM" id="SSF53474">
    <property type="entry name" value="alpha/beta-Hydrolases"/>
    <property type="match status" value="1"/>
</dbReference>
<organism evidence="2 3">
    <name type="scientific">Ferrovibrio terrae</name>
    <dbReference type="NCBI Taxonomy" id="2594003"/>
    <lineage>
        <taxon>Bacteria</taxon>
        <taxon>Pseudomonadati</taxon>
        <taxon>Pseudomonadota</taxon>
        <taxon>Alphaproteobacteria</taxon>
        <taxon>Rhodospirillales</taxon>
        <taxon>Rhodospirillaceae</taxon>
        <taxon>Ferrovibrio</taxon>
    </lineage>
</organism>
<dbReference type="InterPro" id="IPR029058">
    <property type="entry name" value="AB_hydrolase_fold"/>
</dbReference>
<dbReference type="OrthoDB" id="9799612at2"/>
<dbReference type="PANTHER" id="PTHR43798">
    <property type="entry name" value="MONOACYLGLYCEROL LIPASE"/>
    <property type="match status" value="1"/>
</dbReference>
<dbReference type="GO" id="GO:0047372">
    <property type="term" value="F:monoacylglycerol lipase activity"/>
    <property type="evidence" value="ECO:0007669"/>
    <property type="project" value="TreeGrafter"/>
</dbReference>
<dbReference type="PRINTS" id="PR00412">
    <property type="entry name" value="EPOXHYDRLASE"/>
</dbReference>
<reference evidence="2 3" key="1">
    <citation type="submission" date="2019-07" db="EMBL/GenBank/DDBJ databases">
        <title>Genome sequencing for Ferrovibrio sp. K5.</title>
        <authorList>
            <person name="Park S.-J."/>
        </authorList>
    </citation>
    <scope>NUCLEOTIDE SEQUENCE [LARGE SCALE GENOMIC DNA]</scope>
    <source>
        <strain evidence="2 3">K5</strain>
    </source>
</reference>
<dbReference type="PRINTS" id="PR00111">
    <property type="entry name" value="ABHYDROLASE"/>
</dbReference>
<accession>A0A516GZB5</accession>
<evidence type="ECO:0000313" key="2">
    <source>
        <dbReference type="EMBL" id="QDO96871.1"/>
    </source>
</evidence>
<dbReference type="InterPro" id="IPR050266">
    <property type="entry name" value="AB_hydrolase_sf"/>
</dbReference>
<dbReference type="PANTHER" id="PTHR43798:SF5">
    <property type="entry name" value="MONOACYLGLYCEROL LIPASE ABHD6"/>
    <property type="match status" value="1"/>
</dbReference>
<dbReference type="Pfam" id="PF00561">
    <property type="entry name" value="Abhydrolase_1"/>
    <property type="match status" value="1"/>
</dbReference>
<dbReference type="AlphaFoldDB" id="A0A516GZB5"/>
<evidence type="ECO:0000259" key="1">
    <source>
        <dbReference type="Pfam" id="PF00561"/>
    </source>
</evidence>